<dbReference type="InterPro" id="IPR000626">
    <property type="entry name" value="Ubiquitin-like_dom"/>
</dbReference>
<keyword evidence="3" id="KW-0143">Chaperone</keyword>
<dbReference type="SUPFAM" id="SSF74924">
    <property type="entry name" value="Cap-Gly domain"/>
    <property type="match status" value="1"/>
</dbReference>
<dbReference type="GO" id="GO:0031122">
    <property type="term" value="P:cytoplasmic microtubule organization"/>
    <property type="evidence" value="ECO:0007669"/>
    <property type="project" value="TreeGrafter"/>
</dbReference>
<evidence type="ECO:0000259" key="5">
    <source>
        <dbReference type="PROSITE" id="PS50245"/>
    </source>
</evidence>
<protein>
    <submittedName>
        <fullName evidence="7">Tubulin-folding cofactor B-like protein</fullName>
    </submittedName>
</protein>
<dbReference type="PANTHER" id="PTHR18916:SF85">
    <property type="entry name" value="TUBULIN-FOLDING COFACTOR B"/>
    <property type="match status" value="1"/>
</dbReference>
<feature type="domain" description="CAP-Gly" evidence="5">
    <location>
        <begin position="176"/>
        <end position="218"/>
    </location>
</feature>
<reference evidence="7 8" key="1">
    <citation type="journal article" date="2018" name="Gigascience">
        <title>Genomes of trombidid mites reveal novel predicted allergens and laterally-transferred genes associated with secondary metabolism.</title>
        <authorList>
            <person name="Dong X."/>
            <person name="Chaisiri K."/>
            <person name="Xia D."/>
            <person name="Armstrong S.D."/>
            <person name="Fang Y."/>
            <person name="Donnelly M.J."/>
            <person name="Kadowaki T."/>
            <person name="McGarry J.W."/>
            <person name="Darby A.C."/>
            <person name="Makepeace B.L."/>
        </authorList>
    </citation>
    <scope>NUCLEOTIDE SEQUENCE [LARGE SCALE GENOMIC DNA]</scope>
    <source>
        <strain evidence="7">UoL-WK</strain>
    </source>
</reference>
<reference evidence="7" key="2">
    <citation type="submission" date="2018-11" db="EMBL/GenBank/DDBJ databases">
        <title>Trombidioid mite genomics.</title>
        <authorList>
            <person name="Dong X."/>
        </authorList>
    </citation>
    <scope>NUCLEOTIDE SEQUENCE</scope>
    <source>
        <strain evidence="7">UoL-WK</strain>
    </source>
</reference>
<dbReference type="GO" id="GO:0005829">
    <property type="term" value="C:cytosol"/>
    <property type="evidence" value="ECO:0007669"/>
    <property type="project" value="UniProtKB-ARBA"/>
</dbReference>
<evidence type="ECO:0000256" key="4">
    <source>
        <dbReference type="ARBA" id="ARBA00025779"/>
    </source>
</evidence>
<dbReference type="Gene3D" id="2.30.30.190">
    <property type="entry name" value="CAP Gly-rich-like domain"/>
    <property type="match status" value="1"/>
</dbReference>
<dbReference type="PROSITE" id="PS50245">
    <property type="entry name" value="CAP_GLY_2"/>
    <property type="match status" value="1"/>
</dbReference>
<comment type="caution">
    <text evidence="7">The sequence shown here is derived from an EMBL/GenBank/DDBJ whole genome shotgun (WGS) entry which is preliminary data.</text>
</comment>
<evidence type="ECO:0000313" key="7">
    <source>
        <dbReference type="EMBL" id="RWS17129.1"/>
    </source>
</evidence>
<dbReference type="PANTHER" id="PTHR18916">
    <property type="entry name" value="DYNACTIN 1-RELATED MICROTUBULE-BINDING"/>
    <property type="match status" value="1"/>
</dbReference>
<evidence type="ECO:0000256" key="2">
    <source>
        <dbReference type="ARBA" id="ARBA00022490"/>
    </source>
</evidence>
<dbReference type="STRING" id="1965070.A0A3S4RK07"/>
<evidence type="ECO:0000313" key="6">
    <source>
        <dbReference type="EMBL" id="RWS02232.1"/>
    </source>
</evidence>
<organism evidence="7 8">
    <name type="scientific">Dinothrombium tinctorium</name>
    <dbReference type="NCBI Taxonomy" id="1965070"/>
    <lineage>
        <taxon>Eukaryota</taxon>
        <taxon>Metazoa</taxon>
        <taxon>Ecdysozoa</taxon>
        <taxon>Arthropoda</taxon>
        <taxon>Chelicerata</taxon>
        <taxon>Arachnida</taxon>
        <taxon>Acari</taxon>
        <taxon>Acariformes</taxon>
        <taxon>Trombidiformes</taxon>
        <taxon>Prostigmata</taxon>
        <taxon>Anystina</taxon>
        <taxon>Parasitengona</taxon>
        <taxon>Trombidioidea</taxon>
        <taxon>Trombidiidae</taxon>
        <taxon>Dinothrombium</taxon>
    </lineage>
</organism>
<dbReference type="InterPro" id="IPR029071">
    <property type="entry name" value="Ubiquitin-like_domsf"/>
</dbReference>
<dbReference type="Gene3D" id="3.10.20.90">
    <property type="entry name" value="Phosphatidylinositol 3-kinase Catalytic Subunit, Chain A, domain 1"/>
    <property type="match status" value="1"/>
</dbReference>
<keyword evidence="2" id="KW-0963">Cytoplasm</keyword>
<dbReference type="AlphaFoldDB" id="A0A3S4RK07"/>
<name>A0A3S4RK07_9ACAR</name>
<dbReference type="FunFam" id="2.30.30.190:FF:000013">
    <property type="entry name" value="Tubulin-folding cofactor B"/>
    <property type="match status" value="1"/>
</dbReference>
<evidence type="ECO:0000256" key="1">
    <source>
        <dbReference type="ARBA" id="ARBA00004496"/>
    </source>
</evidence>
<dbReference type="EMBL" id="NCKU01007979">
    <property type="protein sequence ID" value="RWS02232.1"/>
    <property type="molecule type" value="Genomic_DNA"/>
</dbReference>
<dbReference type="OrthoDB" id="5295208at2759"/>
<gene>
    <name evidence="6" type="ORF">B4U79_11708</name>
    <name evidence="7" type="ORF">B4U79_15778</name>
</gene>
<accession>A0A3S4RK07</accession>
<dbReference type="GO" id="GO:0051010">
    <property type="term" value="F:microtubule plus-end binding"/>
    <property type="evidence" value="ECO:0007669"/>
    <property type="project" value="TreeGrafter"/>
</dbReference>
<comment type="subcellular location">
    <subcellularLocation>
        <location evidence="1">Cytoplasm</location>
    </subcellularLocation>
</comment>
<sequence length="239" mass="27518">MNDSSYLSVKVTTENDADFFYEKRYPSNIAIGDLKAKLELVTGVLASEMKIDVYHGDEKLCTLLDDNRSLNSYLTADIVSDKDKDIHLLVYSPYGKNRRFEEEFGIEDRFKLTEEEYEKRVDSLLAFKMKRKLGRFAEVKNKIIEETVPNDVKVGQRCRVRVKGNPTRTGTVMYVGKTNFKPGIWVGVRYDEPLGKNDGSVDGVRYFECQPKYGGFVRLADIEIGDFMEQEMDELLEEL</sequence>
<dbReference type="GO" id="GO:0005938">
    <property type="term" value="C:cell cortex"/>
    <property type="evidence" value="ECO:0007669"/>
    <property type="project" value="TreeGrafter"/>
</dbReference>
<dbReference type="InterPro" id="IPR000938">
    <property type="entry name" value="CAP-Gly_domain"/>
</dbReference>
<dbReference type="GO" id="GO:0005634">
    <property type="term" value="C:nucleus"/>
    <property type="evidence" value="ECO:0007669"/>
    <property type="project" value="TreeGrafter"/>
</dbReference>
<dbReference type="GO" id="GO:0035371">
    <property type="term" value="C:microtubule plus-end"/>
    <property type="evidence" value="ECO:0007669"/>
    <property type="project" value="TreeGrafter"/>
</dbReference>
<dbReference type="InterPro" id="IPR036859">
    <property type="entry name" value="CAP-Gly_dom_sf"/>
</dbReference>
<dbReference type="Pfam" id="PF01302">
    <property type="entry name" value="CAP_GLY"/>
    <property type="match status" value="1"/>
</dbReference>
<proteinExistence type="inferred from homology"/>
<dbReference type="Pfam" id="PF14560">
    <property type="entry name" value="Ubiquitin_2"/>
    <property type="match status" value="1"/>
</dbReference>
<dbReference type="PROSITE" id="PS00845">
    <property type="entry name" value="CAP_GLY_1"/>
    <property type="match status" value="1"/>
</dbReference>
<evidence type="ECO:0000256" key="3">
    <source>
        <dbReference type="ARBA" id="ARBA00023186"/>
    </source>
</evidence>
<keyword evidence="8" id="KW-1185">Reference proteome</keyword>
<dbReference type="EMBL" id="NCKU01000117">
    <property type="protein sequence ID" value="RWS17129.1"/>
    <property type="molecule type" value="Genomic_DNA"/>
</dbReference>
<dbReference type="SMART" id="SM01052">
    <property type="entry name" value="CAP_GLY"/>
    <property type="match status" value="1"/>
</dbReference>
<comment type="similarity">
    <text evidence="4">Belongs to the TBCB family.</text>
</comment>
<evidence type="ECO:0000313" key="8">
    <source>
        <dbReference type="Proteomes" id="UP000285301"/>
    </source>
</evidence>
<dbReference type="SUPFAM" id="SSF54236">
    <property type="entry name" value="Ubiquitin-like"/>
    <property type="match status" value="1"/>
</dbReference>
<dbReference type="Proteomes" id="UP000285301">
    <property type="component" value="Unassembled WGS sequence"/>
</dbReference>